<evidence type="ECO:0000313" key="2">
    <source>
        <dbReference type="Proteomes" id="UP000887574"/>
    </source>
</evidence>
<accession>A0A915ENG1</accession>
<evidence type="ECO:0000256" key="1">
    <source>
        <dbReference type="SAM" id="MobiDB-lite"/>
    </source>
</evidence>
<evidence type="ECO:0000313" key="3">
    <source>
        <dbReference type="WBParaSite" id="jg869"/>
    </source>
</evidence>
<dbReference type="WBParaSite" id="jg869">
    <property type="protein sequence ID" value="jg869"/>
    <property type="gene ID" value="jg869"/>
</dbReference>
<sequence length="211" mass="23829">MAEQVNDQANQVFTEQAEQILRQGVLISKKNEEIITHGGYQFWKQIEYKEKGLLAMCEGEVDVRARLHTIKTSGKSSKRLELTAAPDHHLPFLRQISQRIKEAAAANNEVDMVDYTVAVRILVFLHFTLASLEYLQQPSQWRAGSCPSRDGQISCQEGWCKRMRKGINSEPETPNGINFSIPEATRNTDSDETIESHSLGDSVHADNNRCD</sequence>
<keyword evidence="2" id="KW-1185">Reference proteome</keyword>
<organism evidence="2 3">
    <name type="scientific">Ditylenchus dipsaci</name>
    <dbReference type="NCBI Taxonomy" id="166011"/>
    <lineage>
        <taxon>Eukaryota</taxon>
        <taxon>Metazoa</taxon>
        <taxon>Ecdysozoa</taxon>
        <taxon>Nematoda</taxon>
        <taxon>Chromadorea</taxon>
        <taxon>Rhabditida</taxon>
        <taxon>Tylenchina</taxon>
        <taxon>Tylenchomorpha</taxon>
        <taxon>Sphaerularioidea</taxon>
        <taxon>Anguinidae</taxon>
        <taxon>Anguininae</taxon>
        <taxon>Ditylenchus</taxon>
    </lineage>
</organism>
<reference evidence="3" key="1">
    <citation type="submission" date="2022-11" db="UniProtKB">
        <authorList>
            <consortium name="WormBaseParasite"/>
        </authorList>
    </citation>
    <scope>IDENTIFICATION</scope>
</reference>
<protein>
    <submittedName>
        <fullName evidence="3">Uncharacterized protein</fullName>
    </submittedName>
</protein>
<dbReference type="AlphaFoldDB" id="A0A915ENG1"/>
<dbReference type="Proteomes" id="UP000887574">
    <property type="component" value="Unplaced"/>
</dbReference>
<proteinExistence type="predicted"/>
<name>A0A915ENG1_9BILA</name>
<feature type="region of interest" description="Disordered" evidence="1">
    <location>
        <begin position="166"/>
        <end position="211"/>
    </location>
</feature>